<dbReference type="SUPFAM" id="SSF75304">
    <property type="entry name" value="Amidase signature (AS) enzymes"/>
    <property type="match status" value="1"/>
</dbReference>
<dbReference type="EMBL" id="CP019640">
    <property type="protein sequence ID" value="AQQ52354.1"/>
    <property type="molecule type" value="Genomic_DNA"/>
</dbReference>
<dbReference type="KEGG" id="pmar:B0X71_03995"/>
<dbReference type="InterPro" id="IPR020556">
    <property type="entry name" value="Amidase_CS"/>
</dbReference>
<dbReference type="InterPro" id="IPR023631">
    <property type="entry name" value="Amidase_dom"/>
</dbReference>
<organism evidence="2 3">
    <name type="scientific">Planococcus lenghuensis</name>
    <dbReference type="NCBI Taxonomy" id="2213202"/>
    <lineage>
        <taxon>Bacteria</taxon>
        <taxon>Bacillati</taxon>
        <taxon>Bacillota</taxon>
        <taxon>Bacilli</taxon>
        <taxon>Bacillales</taxon>
        <taxon>Caryophanaceae</taxon>
        <taxon>Planococcus</taxon>
    </lineage>
</organism>
<dbReference type="InterPro" id="IPR052739">
    <property type="entry name" value="FAAH2"/>
</dbReference>
<evidence type="ECO:0000259" key="1">
    <source>
        <dbReference type="Pfam" id="PF01425"/>
    </source>
</evidence>
<gene>
    <name evidence="2" type="ORF">B0X71_03995</name>
</gene>
<evidence type="ECO:0000313" key="3">
    <source>
        <dbReference type="Proteomes" id="UP000188184"/>
    </source>
</evidence>
<feature type="domain" description="Amidase" evidence="1">
    <location>
        <begin position="32"/>
        <end position="250"/>
    </location>
</feature>
<proteinExistence type="predicted"/>
<dbReference type="PROSITE" id="PS00571">
    <property type="entry name" value="AMIDASES"/>
    <property type="match status" value="1"/>
</dbReference>
<dbReference type="Gene3D" id="3.90.1300.10">
    <property type="entry name" value="Amidase signature (AS) domain"/>
    <property type="match status" value="1"/>
</dbReference>
<feature type="domain" description="Amidase" evidence="1">
    <location>
        <begin position="386"/>
        <end position="458"/>
    </location>
</feature>
<sequence>MEKAVEAKLQVLDLDATELARRISRQDVSSREATEQYIQQLKIVNPLVNCLVEDRFEQARKEAAEADRQLAAGKASGKLFGVPMSMKEALGVSGMQTTGGLLRRKGFVQHDDAEVVRKLRAEGAILLGKTNTPELCFCQETDNKLYGRTNNPRDLTRTVGGSSGGEAALIAAGGAAAGIGSDIGGSIRFPSHFNGVVGFKPGRGQVSAAGSYPSVDHELQRRMLGIGPITKTVRDARLLYNIIAEKPAEEKSLDDFIIDVLSDTGYPLSGDTAGLLECIYKTVSKDFQTAHAVPPFFRQSALLWQEIMSIEGAKGAGQEAFGEQPIRPHLAYITERITGKADIHRYLSWALIGAALFKPSEKRLSEIRESLKRGDDELDHYLKGRVLIFPVYHTGAPKHGVVYKEIFSIRKTFQSYMPFIAYANTWGLPSLTVPVGRDENHMPIGVQLISRNGNEEALFQLGEWLEEQFGGYERAKTEEIAGH</sequence>
<dbReference type="PANTHER" id="PTHR43372:SF4">
    <property type="entry name" value="FATTY-ACID AMIDE HYDROLASE 2"/>
    <property type="match status" value="1"/>
</dbReference>
<accession>A0A1Q2KW60</accession>
<dbReference type="Proteomes" id="UP000188184">
    <property type="component" value="Chromosome"/>
</dbReference>
<evidence type="ECO:0000313" key="2">
    <source>
        <dbReference type="EMBL" id="AQQ52354.1"/>
    </source>
</evidence>
<dbReference type="PANTHER" id="PTHR43372">
    <property type="entry name" value="FATTY-ACID AMIDE HYDROLASE"/>
    <property type="match status" value="1"/>
</dbReference>
<protein>
    <submittedName>
        <fullName evidence="2">Amidase</fullName>
    </submittedName>
</protein>
<name>A0A1Q2KW60_9BACL</name>
<dbReference type="OrthoDB" id="9811471at2"/>
<reference evidence="2 3" key="1">
    <citation type="submission" date="2017-02" db="EMBL/GenBank/DDBJ databases">
        <title>The complete genomic sequence of a novel cold adapted crude oil-degrading bacterium Planococcus qaidamina Y42.</title>
        <authorList>
            <person name="Yang R."/>
        </authorList>
    </citation>
    <scope>NUCLEOTIDE SEQUENCE [LARGE SCALE GENOMIC DNA]</scope>
    <source>
        <strain evidence="2 3">Y42</strain>
    </source>
</reference>
<dbReference type="RefSeq" id="WP_077588236.1">
    <property type="nucleotide sequence ID" value="NZ_CP019640.1"/>
</dbReference>
<dbReference type="GO" id="GO:0012505">
    <property type="term" value="C:endomembrane system"/>
    <property type="evidence" value="ECO:0007669"/>
    <property type="project" value="TreeGrafter"/>
</dbReference>
<keyword evidence="3" id="KW-1185">Reference proteome</keyword>
<dbReference type="InterPro" id="IPR036928">
    <property type="entry name" value="AS_sf"/>
</dbReference>
<dbReference type="AlphaFoldDB" id="A0A1Q2KW60"/>
<dbReference type="Pfam" id="PF01425">
    <property type="entry name" value="Amidase"/>
    <property type="match status" value="2"/>
</dbReference>